<keyword evidence="4 10" id="KW-1133">Transmembrane helix</keyword>
<feature type="transmembrane region" description="Helical" evidence="10">
    <location>
        <begin position="707"/>
        <end position="732"/>
    </location>
</feature>
<feature type="disulfide bond" evidence="7">
    <location>
        <begin position="744"/>
        <end position="753"/>
    </location>
</feature>
<evidence type="ECO:0000256" key="5">
    <source>
        <dbReference type="ARBA" id="ARBA00023136"/>
    </source>
</evidence>
<evidence type="ECO:0000256" key="8">
    <source>
        <dbReference type="RuleBase" id="RU003732"/>
    </source>
</evidence>
<gene>
    <name evidence="11" type="ORF">CCH79_00016632</name>
</gene>
<feature type="compositionally biased region" description="Polar residues" evidence="9">
    <location>
        <begin position="583"/>
        <end position="595"/>
    </location>
</feature>
<keyword evidence="5 10" id="KW-0472">Membrane</keyword>
<feature type="compositionally biased region" description="Basic and acidic residues" evidence="9">
    <location>
        <begin position="35"/>
        <end position="52"/>
    </location>
</feature>
<dbReference type="STRING" id="33528.ENSGAFP00000013251"/>
<dbReference type="InterPro" id="IPR037272">
    <property type="entry name" value="SNS_sf"/>
</dbReference>
<dbReference type="PRINTS" id="PR00176">
    <property type="entry name" value="NANEUSMPORT"/>
</dbReference>
<name>A0A315UZU9_GAMAF</name>
<protein>
    <recommendedName>
        <fullName evidence="8">Transporter</fullName>
    </recommendedName>
</protein>
<keyword evidence="12" id="KW-1185">Reference proteome</keyword>
<dbReference type="PROSITE" id="PS50267">
    <property type="entry name" value="NA_NEUROTRAN_SYMP_3"/>
    <property type="match status" value="3"/>
</dbReference>
<keyword evidence="3 8" id="KW-0812">Transmembrane</keyword>
<feature type="transmembrane region" description="Helical" evidence="10">
    <location>
        <begin position="61"/>
        <end position="80"/>
    </location>
</feature>
<evidence type="ECO:0000256" key="6">
    <source>
        <dbReference type="PIRSR" id="PIRSR600175-1"/>
    </source>
</evidence>
<feature type="transmembrane region" description="Helical" evidence="10">
    <location>
        <begin position="838"/>
        <end position="861"/>
    </location>
</feature>
<proteinExistence type="inferred from homology"/>
<evidence type="ECO:0000256" key="3">
    <source>
        <dbReference type="ARBA" id="ARBA00022692"/>
    </source>
</evidence>
<feature type="compositionally biased region" description="Basic and acidic residues" evidence="9">
    <location>
        <begin position="613"/>
        <end position="623"/>
    </location>
</feature>
<feature type="region of interest" description="Disordered" evidence="9">
    <location>
        <begin position="35"/>
        <end position="54"/>
    </location>
</feature>
<evidence type="ECO:0000256" key="2">
    <source>
        <dbReference type="ARBA" id="ARBA00022448"/>
    </source>
</evidence>
<keyword evidence="8" id="KW-0769">Symport</keyword>
<comment type="caution">
    <text evidence="11">The sequence shown here is derived from an EMBL/GenBank/DDBJ whole genome shotgun (WGS) entry which is preliminary data.</text>
</comment>
<evidence type="ECO:0000256" key="4">
    <source>
        <dbReference type="ARBA" id="ARBA00022989"/>
    </source>
</evidence>
<dbReference type="GO" id="GO:0005886">
    <property type="term" value="C:plasma membrane"/>
    <property type="evidence" value="ECO:0007669"/>
    <property type="project" value="TreeGrafter"/>
</dbReference>
<accession>A0A315UZU9</accession>
<feature type="transmembrane region" description="Helical" evidence="10">
    <location>
        <begin position="334"/>
        <end position="351"/>
    </location>
</feature>
<dbReference type="Pfam" id="PF00209">
    <property type="entry name" value="SNF"/>
    <property type="match status" value="5"/>
</dbReference>
<evidence type="ECO:0000313" key="12">
    <source>
        <dbReference type="Proteomes" id="UP000250572"/>
    </source>
</evidence>
<evidence type="ECO:0000256" key="9">
    <source>
        <dbReference type="SAM" id="MobiDB-lite"/>
    </source>
</evidence>
<keyword evidence="7" id="KW-1015">Disulfide bond</keyword>
<feature type="transmembrane region" description="Helical" evidence="10">
    <location>
        <begin position="1022"/>
        <end position="1044"/>
    </location>
</feature>
<comment type="subcellular location">
    <subcellularLocation>
        <location evidence="1">Membrane</location>
        <topology evidence="1">Multi-pass membrane protein</topology>
    </subcellularLocation>
</comment>
<keyword evidence="2 8" id="KW-0813">Transport</keyword>
<reference evidence="11 12" key="1">
    <citation type="journal article" date="2018" name="G3 (Bethesda)">
        <title>A High-Quality Reference Genome for the Invasive Mosquitofish Gambusia affinis Using a Chicago Library.</title>
        <authorList>
            <person name="Hoffberg S.L."/>
            <person name="Troendle N.J."/>
            <person name="Glenn T.C."/>
            <person name="Mahmud O."/>
            <person name="Louha S."/>
            <person name="Chalopin D."/>
            <person name="Bennetzen J.L."/>
            <person name="Mauricio R."/>
        </authorList>
    </citation>
    <scope>NUCLEOTIDE SEQUENCE [LARGE SCALE GENOMIC DNA]</scope>
    <source>
        <strain evidence="11">NE01/NJP1002.9</strain>
        <tissue evidence="11">Muscle</tissue>
    </source>
</reference>
<dbReference type="PANTHER" id="PTHR11616">
    <property type="entry name" value="SODIUM/CHLORIDE DEPENDENT TRANSPORTER"/>
    <property type="match status" value="1"/>
</dbReference>
<evidence type="ECO:0000313" key="11">
    <source>
        <dbReference type="EMBL" id="PWA15630.1"/>
    </source>
</evidence>
<sequence>MVRLEISTRLFKNPVHHVITTMLLHEKLRGIMTEETDKRGSAEEHRQDKQDPEEGVQPRGVFLIPYCVFLFCCGIPVFFLETALGQYTSEGGVTAWRKICPMFEEFCFGRPGLFANPELFNKDSNWSFLHNISSNGYEDGFGNFSETLLKISSPEEEFWENRVLRMSHGNGLGNVNWELALCLLFAWVVYFTATFPYLMLFILFIRGVTLPGAGDGLKYYLKPNFSKLAEPNVWRDAGTQVFFSYAVCQGVLTALGSYNKLKFVLCSPAGPGLVFIAYPRALSLLPGSSFWAVLFFLMILFLGLDSQFVCVESLATAITDLFPNRLRRPGAREILVLVIAVTCFLLGLPFVTEGGIGLFRIVDTFGPSGTSLLLIACAETLVVSWIYGADRFYDNIEDMIGYRPSPVLKYCWMFVTPLICVDPKNMTTPSKDLRQVSPDKPVLTMCNLVIFQAQLDPNRNLEERNMKTAEELTPVPRPSFVLNLWKMHAARVVLMETQGILASYLCMPIASGGSLLYTGHHTDSETTTRAQCFHHISSQNTQSTSRPSGTKSDQHQHSAPSLAVRTTSSLTYLDQSGPAMGKTGQTTVDLNSPSEVKQAVPSEDLVSTAPPVDQKEEKEVPPDRGSWKGKFDFLLSCVGYAIGLGNVWRFPYLCGKNGGGAFLIPYFMTLVFAGIPLFFLETALGQFTSVGGLGVWRLIPMMKGVGLAAVVLSFWLNIYYIIIIAWALYYLFNSFSSELPWQSCDNPWNTESCFSNYSLTDTTNLTSAVTEFWEYVSRFRPVRRNMHQMTDGLETPGELRWPLVGTLALAWVLVYFSIWKGVEWTGKVVYFSATYPYIMLFILFFRGVTLPGAIDGILFYITPDFNKLIRSEVWLDAATQIFFSYGLGLGSLIALGSYNTYNNDVYKIHVLHHKETSAGTGSVGYAVTQLPMSSLWAILFFSMLLMLGLDSQFCTVEGFITALMDEYPLVLRKRKKVFILIVCFISFIIGFSNITQGVFTFSAFEMTPLTLGKYVYPLWGQVIGWFMALSSMILIPGYVIYMFCTTKGSIKQRWRKMTTTQEDEKSSGLEEFTHTGNMETDELGLGQLLTYFSKKDA</sequence>
<comment type="similarity">
    <text evidence="8">Belongs to the sodium:neurotransmitter symporter (SNF) (TC 2.A.22) family.</text>
</comment>
<feature type="compositionally biased region" description="Polar residues" evidence="9">
    <location>
        <begin position="564"/>
        <end position="574"/>
    </location>
</feature>
<feature type="transmembrane region" description="Helical" evidence="10">
    <location>
        <begin position="666"/>
        <end position="687"/>
    </location>
</feature>
<dbReference type="SUPFAM" id="SSF161070">
    <property type="entry name" value="SNF-like"/>
    <property type="match status" value="2"/>
</dbReference>
<organism evidence="11 12">
    <name type="scientific">Gambusia affinis</name>
    <name type="common">Western mosquitofish</name>
    <name type="synonym">Heterandria affinis</name>
    <dbReference type="NCBI Taxonomy" id="33528"/>
    <lineage>
        <taxon>Eukaryota</taxon>
        <taxon>Metazoa</taxon>
        <taxon>Chordata</taxon>
        <taxon>Craniata</taxon>
        <taxon>Vertebrata</taxon>
        <taxon>Euteleostomi</taxon>
        <taxon>Actinopterygii</taxon>
        <taxon>Neopterygii</taxon>
        <taxon>Teleostei</taxon>
        <taxon>Neoteleostei</taxon>
        <taxon>Acanthomorphata</taxon>
        <taxon>Ovalentaria</taxon>
        <taxon>Atherinomorphae</taxon>
        <taxon>Cyprinodontiformes</taxon>
        <taxon>Poeciliidae</taxon>
        <taxon>Poeciliinae</taxon>
        <taxon>Gambusia</taxon>
    </lineage>
</organism>
<feature type="transmembrane region" description="Helical" evidence="10">
    <location>
        <begin position="371"/>
        <end position="389"/>
    </location>
</feature>
<feature type="binding site" evidence="6">
    <location>
        <position position="641"/>
    </location>
    <ligand>
        <name>Na(+)</name>
        <dbReference type="ChEBI" id="CHEBI:29101"/>
        <label>1</label>
    </ligand>
</feature>
<feature type="transmembrane region" description="Helical" evidence="10">
    <location>
        <begin position="281"/>
        <end position="304"/>
    </location>
</feature>
<evidence type="ECO:0000256" key="1">
    <source>
        <dbReference type="ARBA" id="ARBA00004141"/>
    </source>
</evidence>
<dbReference type="GO" id="GO:0006865">
    <property type="term" value="P:amino acid transport"/>
    <property type="evidence" value="ECO:0007669"/>
    <property type="project" value="TreeGrafter"/>
</dbReference>
<dbReference type="GO" id="GO:0015293">
    <property type="term" value="F:symporter activity"/>
    <property type="evidence" value="ECO:0007669"/>
    <property type="project" value="UniProtKB-KW"/>
</dbReference>
<feature type="binding site" evidence="6">
    <location>
        <position position="639"/>
    </location>
    <ligand>
        <name>Na(+)</name>
        <dbReference type="ChEBI" id="CHEBI:29101"/>
        <label>1</label>
    </ligand>
</feature>
<feature type="compositionally biased region" description="Polar residues" evidence="9">
    <location>
        <begin position="538"/>
        <end position="551"/>
    </location>
</feature>
<dbReference type="PANTHER" id="PTHR11616:SF316">
    <property type="entry name" value="SOLUTE CARRIER FAMILY 6 MEMBER 1"/>
    <property type="match status" value="1"/>
</dbReference>
<feature type="transmembrane region" description="Helical" evidence="10">
    <location>
        <begin position="799"/>
        <end position="818"/>
    </location>
</feature>
<feature type="transmembrane region" description="Helical" evidence="10">
    <location>
        <begin position="977"/>
        <end position="1002"/>
    </location>
</feature>
<feature type="transmembrane region" description="Helical" evidence="10">
    <location>
        <begin position="873"/>
        <end position="895"/>
    </location>
</feature>
<dbReference type="InterPro" id="IPR000175">
    <property type="entry name" value="Na/ntran_symport"/>
</dbReference>
<dbReference type="EMBL" id="NHOQ01002650">
    <property type="protein sequence ID" value="PWA15630.1"/>
    <property type="molecule type" value="Genomic_DNA"/>
</dbReference>
<feature type="binding site" evidence="6">
    <location>
        <position position="950"/>
    </location>
    <ligand>
        <name>Na(+)</name>
        <dbReference type="ChEBI" id="CHEBI:29101"/>
        <label>1</label>
    </ligand>
</feature>
<feature type="binding site" evidence="6">
    <location>
        <position position="951"/>
    </location>
    <ligand>
        <name>Na(+)</name>
        <dbReference type="ChEBI" id="CHEBI:29101"/>
        <label>1</label>
    </ligand>
</feature>
<feature type="binding site" evidence="6">
    <location>
        <position position="884"/>
    </location>
    <ligand>
        <name>Na(+)</name>
        <dbReference type="ChEBI" id="CHEBI:29101"/>
        <label>1</label>
    </ligand>
</feature>
<dbReference type="PROSITE" id="PS00610">
    <property type="entry name" value="NA_NEUROTRAN_SYMP_1"/>
    <property type="match status" value="1"/>
</dbReference>
<feature type="region of interest" description="Disordered" evidence="9">
    <location>
        <begin position="538"/>
        <end position="623"/>
    </location>
</feature>
<keyword evidence="6" id="KW-0915">Sodium</keyword>
<evidence type="ECO:0000256" key="10">
    <source>
        <dbReference type="SAM" id="Phobius"/>
    </source>
</evidence>
<dbReference type="PROSITE" id="PS00754">
    <property type="entry name" value="NA_NEUROTRAN_SYMP_2"/>
    <property type="match status" value="1"/>
</dbReference>
<feature type="binding site" evidence="6">
    <location>
        <position position="947"/>
    </location>
    <ligand>
        <name>Na(+)</name>
        <dbReference type="ChEBI" id="CHEBI:29101"/>
        <label>1</label>
    </ligand>
</feature>
<dbReference type="Proteomes" id="UP000250572">
    <property type="component" value="Unassembled WGS sequence"/>
</dbReference>
<dbReference type="AlphaFoldDB" id="A0A315UZU9"/>
<keyword evidence="6" id="KW-0479">Metal-binding</keyword>
<dbReference type="GO" id="GO:0035725">
    <property type="term" value="P:sodium ion transmembrane transport"/>
    <property type="evidence" value="ECO:0007669"/>
    <property type="project" value="TreeGrafter"/>
</dbReference>
<evidence type="ECO:0000256" key="7">
    <source>
        <dbReference type="PIRSR" id="PIRSR600175-2"/>
    </source>
</evidence>
<dbReference type="GO" id="GO:0046872">
    <property type="term" value="F:metal ion binding"/>
    <property type="evidence" value="ECO:0007669"/>
    <property type="project" value="UniProtKB-KW"/>
</dbReference>
<feature type="binding site" evidence="6">
    <location>
        <position position="646"/>
    </location>
    <ligand>
        <name>Na(+)</name>
        <dbReference type="ChEBI" id="CHEBI:29101"/>
        <label>1</label>
    </ligand>
</feature>